<organism evidence="3 4">
    <name type="scientific">Hallella faecis</name>
    <dbReference type="NCBI Taxonomy" id="2841596"/>
    <lineage>
        <taxon>Bacteria</taxon>
        <taxon>Pseudomonadati</taxon>
        <taxon>Bacteroidota</taxon>
        <taxon>Bacteroidia</taxon>
        <taxon>Bacteroidales</taxon>
        <taxon>Prevotellaceae</taxon>
        <taxon>Hallella</taxon>
    </lineage>
</organism>
<evidence type="ECO:0000313" key="3">
    <source>
        <dbReference type="EMBL" id="MEQ2486930.1"/>
    </source>
</evidence>
<feature type="domain" description="HU" evidence="2">
    <location>
        <begin position="1"/>
        <end position="116"/>
    </location>
</feature>
<dbReference type="Proteomes" id="UP001487296">
    <property type="component" value="Unassembled WGS sequence"/>
</dbReference>
<dbReference type="Pfam" id="PF18291">
    <property type="entry name" value="HU-HIG"/>
    <property type="match status" value="1"/>
</dbReference>
<evidence type="ECO:0000256" key="1">
    <source>
        <dbReference type="ARBA" id="ARBA00023125"/>
    </source>
</evidence>
<name>A0ABV1FRL6_9BACT</name>
<comment type="caution">
    <text evidence="3">The sequence shown here is derived from an EMBL/GenBank/DDBJ whole genome shotgun (WGS) entry which is preliminary data.</text>
</comment>
<dbReference type="GO" id="GO:0003677">
    <property type="term" value="F:DNA binding"/>
    <property type="evidence" value="ECO:0007669"/>
    <property type="project" value="UniProtKB-KW"/>
</dbReference>
<dbReference type="InterPro" id="IPR041607">
    <property type="entry name" value="HU-HIG"/>
</dbReference>
<proteinExistence type="predicted"/>
<protein>
    <submittedName>
        <fullName evidence="3">HU family DNA-binding protein</fullName>
    </submittedName>
</protein>
<reference evidence="3 4" key="1">
    <citation type="submission" date="2024-04" db="EMBL/GenBank/DDBJ databases">
        <title>Human intestinal bacterial collection.</title>
        <authorList>
            <person name="Pauvert C."/>
            <person name="Hitch T.C.A."/>
            <person name="Clavel T."/>
        </authorList>
    </citation>
    <scope>NUCLEOTIDE SEQUENCE [LARGE SCALE GENOMIC DNA]</scope>
    <source>
        <strain evidence="3 4">CLA-AA-H145</strain>
    </source>
</reference>
<keyword evidence="1 3" id="KW-0238">DNA-binding</keyword>
<gene>
    <name evidence="3" type="ORF">AAAT34_07660</name>
</gene>
<dbReference type="RefSeq" id="WP_215760287.1">
    <property type="nucleotide sequence ID" value="NZ_JAHKBE010000037.1"/>
</dbReference>
<accession>A0ABV1FRL6</accession>
<sequence length="158" mass="17117">MAVFYRKYQEKREGNKNYGKWYGRSVILNTVSTKDLASEISHATTVTYADVLAVLAGASEAMKQHLQNSQKVVLDGIGAFKVGINTVAAATSAEFGAQNVKNFRVLFAPEIHFVGNGQVTDKNRRAGNYVKDLLQGVTAKEAPKNAVVDAKTPTDPKA</sequence>
<dbReference type="Gene3D" id="4.10.520.10">
    <property type="entry name" value="IHF-like DNA-binding proteins"/>
    <property type="match status" value="1"/>
</dbReference>
<evidence type="ECO:0000313" key="4">
    <source>
        <dbReference type="Proteomes" id="UP001487296"/>
    </source>
</evidence>
<keyword evidence="4" id="KW-1185">Reference proteome</keyword>
<dbReference type="SUPFAM" id="SSF47729">
    <property type="entry name" value="IHF-like DNA-binding proteins"/>
    <property type="match status" value="1"/>
</dbReference>
<evidence type="ECO:0000259" key="2">
    <source>
        <dbReference type="Pfam" id="PF18291"/>
    </source>
</evidence>
<dbReference type="EMBL" id="JBBNFP010000027">
    <property type="protein sequence ID" value="MEQ2486930.1"/>
    <property type="molecule type" value="Genomic_DNA"/>
</dbReference>
<dbReference type="InterPro" id="IPR010992">
    <property type="entry name" value="IHF-like_DNA-bd_dom_sf"/>
</dbReference>